<dbReference type="KEGG" id="acom:CEW83_14590"/>
<dbReference type="NCBIfam" id="TIGR00732">
    <property type="entry name" value="dprA"/>
    <property type="match status" value="1"/>
</dbReference>
<reference evidence="5 6" key="1">
    <citation type="submission" date="2017-06" db="EMBL/GenBank/DDBJ databases">
        <title>Azoarcus.</title>
        <authorList>
            <person name="Woo J.-H."/>
            <person name="Kim H.-S."/>
        </authorList>
    </citation>
    <scope>NUCLEOTIDE SEQUENCE [LARGE SCALE GENOMIC DNA]</scope>
    <source>
        <strain evidence="5 6">TSPY31</strain>
    </source>
</reference>
<gene>
    <name evidence="5" type="primary">dprA</name>
    <name evidence="5" type="ORF">CEW83_14590</name>
</gene>
<sequence length="393" mass="40718">MTENALTADSAELAAWLRLALVPGLGPERQRKLLAAFGLPSGIFAHSRSSIAAVIGGEGADLLLAPCERTAVDAALAWSAEAGNHILTLADSAYPQSLLDTADPPILLYVKGDPALLNRPGLAIVGARSSTAQGVANAEAFARSLSEAQLTIISGLALGIDAAAHRGALSSGEGSTVAVIGTGADRIYPAGNAALAREIAASGAIVSEFALGTPPLRHNFPRRNRLIAGLSHGVLVVEAAIGSGSLITARLATEIGREVFAIPGSIHSPLARGCHRLIREGAKLVETAEDVLEELRGRVNTLPPAHARPRRKAASAAPITPSQPQLPLTPEASKLLAALGDEAMDIDTLALRCGLTVDALYAILLPMELEAVLVRLPGNRFQRLHKEGAPVRD</sequence>
<organism evidence="5 6">
    <name type="scientific">Parazoarcus communis</name>
    <dbReference type="NCBI Taxonomy" id="41977"/>
    <lineage>
        <taxon>Bacteria</taxon>
        <taxon>Pseudomonadati</taxon>
        <taxon>Pseudomonadota</taxon>
        <taxon>Betaproteobacteria</taxon>
        <taxon>Rhodocyclales</taxon>
        <taxon>Zoogloeaceae</taxon>
        <taxon>Parazoarcus</taxon>
    </lineage>
</organism>
<dbReference type="GO" id="GO:0009294">
    <property type="term" value="P:DNA-mediated transformation"/>
    <property type="evidence" value="ECO:0007669"/>
    <property type="project" value="InterPro"/>
</dbReference>
<accession>A0A2U8GRK5</accession>
<dbReference type="SUPFAM" id="SSF102405">
    <property type="entry name" value="MCP/YpsA-like"/>
    <property type="match status" value="1"/>
</dbReference>
<evidence type="ECO:0000259" key="4">
    <source>
        <dbReference type="Pfam" id="PF17782"/>
    </source>
</evidence>
<dbReference type="AlphaFoldDB" id="A0A2U8GRK5"/>
<name>A0A2U8GRK5_9RHOO</name>
<feature type="domain" description="DprA winged helix" evidence="4">
    <location>
        <begin position="321"/>
        <end position="379"/>
    </location>
</feature>
<dbReference type="EMBL" id="CP022187">
    <property type="protein sequence ID" value="AWI76292.1"/>
    <property type="molecule type" value="Genomic_DNA"/>
</dbReference>
<dbReference type="Proteomes" id="UP000244930">
    <property type="component" value="Chromosome"/>
</dbReference>
<dbReference type="InterPro" id="IPR036388">
    <property type="entry name" value="WH-like_DNA-bd_sf"/>
</dbReference>
<keyword evidence="6" id="KW-1185">Reference proteome</keyword>
<dbReference type="PANTHER" id="PTHR43022:SF1">
    <property type="entry name" value="PROTEIN SMF"/>
    <property type="match status" value="1"/>
</dbReference>
<feature type="domain" description="Smf/DprA SLOG" evidence="3">
    <location>
        <begin position="86"/>
        <end position="295"/>
    </location>
</feature>
<evidence type="ECO:0000313" key="5">
    <source>
        <dbReference type="EMBL" id="AWI76292.1"/>
    </source>
</evidence>
<protein>
    <submittedName>
        <fullName evidence="5">DNA-protecting protein DprA</fullName>
    </submittedName>
</protein>
<evidence type="ECO:0000256" key="2">
    <source>
        <dbReference type="SAM" id="MobiDB-lite"/>
    </source>
</evidence>
<dbReference type="InterPro" id="IPR041614">
    <property type="entry name" value="DprA_WH"/>
</dbReference>
<evidence type="ECO:0000313" key="6">
    <source>
        <dbReference type="Proteomes" id="UP000244930"/>
    </source>
</evidence>
<dbReference type="Pfam" id="PF02481">
    <property type="entry name" value="DNA_processg_A"/>
    <property type="match status" value="1"/>
</dbReference>
<dbReference type="InterPro" id="IPR003488">
    <property type="entry name" value="DprA"/>
</dbReference>
<dbReference type="Gene3D" id="3.40.50.450">
    <property type="match status" value="1"/>
</dbReference>
<feature type="region of interest" description="Disordered" evidence="2">
    <location>
        <begin position="302"/>
        <end position="327"/>
    </location>
</feature>
<dbReference type="InterPro" id="IPR057666">
    <property type="entry name" value="DrpA_SLOG"/>
</dbReference>
<comment type="similarity">
    <text evidence="1">Belongs to the DprA/Smf family.</text>
</comment>
<evidence type="ECO:0000256" key="1">
    <source>
        <dbReference type="ARBA" id="ARBA00006525"/>
    </source>
</evidence>
<proteinExistence type="inferred from homology"/>
<dbReference type="Pfam" id="PF17782">
    <property type="entry name" value="WHD_DprA"/>
    <property type="match status" value="1"/>
</dbReference>
<dbReference type="PANTHER" id="PTHR43022">
    <property type="entry name" value="PROTEIN SMF"/>
    <property type="match status" value="1"/>
</dbReference>
<evidence type="ECO:0000259" key="3">
    <source>
        <dbReference type="Pfam" id="PF02481"/>
    </source>
</evidence>
<dbReference type="Gene3D" id="1.10.10.10">
    <property type="entry name" value="Winged helix-like DNA-binding domain superfamily/Winged helix DNA-binding domain"/>
    <property type="match status" value="1"/>
</dbReference>